<proteinExistence type="predicted"/>
<evidence type="ECO:0000313" key="2">
    <source>
        <dbReference type="Proteomes" id="UP000198284"/>
    </source>
</evidence>
<reference evidence="1 2" key="1">
    <citation type="submission" date="2017-06" db="EMBL/GenBank/DDBJ databases">
        <authorList>
            <person name="Kim H.J."/>
            <person name="Triplett B.A."/>
        </authorList>
    </citation>
    <scope>NUCLEOTIDE SEQUENCE [LARGE SCALE GENOMIC DNA]</scope>
    <source>
        <strain evidence="1 2">U15</strain>
    </source>
</reference>
<dbReference type="AlphaFoldDB" id="A0A239KV14"/>
<evidence type="ECO:0000313" key="1">
    <source>
        <dbReference type="EMBL" id="SNT21860.1"/>
    </source>
</evidence>
<dbReference type="GO" id="GO:0051782">
    <property type="term" value="P:negative regulation of cell division"/>
    <property type="evidence" value="ECO:0007669"/>
    <property type="project" value="InterPro"/>
</dbReference>
<gene>
    <name evidence="1" type="ORF">SAMN06265795_117101</name>
</gene>
<dbReference type="NCBIfam" id="NF033429">
    <property type="entry name" value="ImuA_translesion"/>
    <property type="match status" value="1"/>
</dbReference>
<dbReference type="SUPFAM" id="SSF52540">
    <property type="entry name" value="P-loop containing nucleoside triphosphate hydrolases"/>
    <property type="match status" value="1"/>
</dbReference>
<dbReference type="Proteomes" id="UP000198284">
    <property type="component" value="Unassembled WGS sequence"/>
</dbReference>
<organism evidence="1 2">
    <name type="scientific">Noviherbaspirillum humi</name>
    <dbReference type="NCBI Taxonomy" id="1688639"/>
    <lineage>
        <taxon>Bacteria</taxon>
        <taxon>Pseudomonadati</taxon>
        <taxon>Pseudomonadota</taxon>
        <taxon>Betaproteobacteria</taxon>
        <taxon>Burkholderiales</taxon>
        <taxon>Oxalobacteraceae</taxon>
        <taxon>Noviherbaspirillum</taxon>
    </lineage>
</organism>
<keyword evidence="2" id="KW-1185">Reference proteome</keyword>
<accession>A0A239KV14</accession>
<dbReference type="Pfam" id="PF03846">
    <property type="entry name" value="SulA"/>
    <property type="match status" value="1"/>
</dbReference>
<name>A0A239KV14_9BURK</name>
<protein>
    <submittedName>
        <fullName evidence="1">Protein ImuA</fullName>
    </submittedName>
</protein>
<dbReference type="InterPro" id="IPR004596">
    <property type="entry name" value="Cell_div_suppressor_SulA"/>
</dbReference>
<sequence>MPASQLYTSPSPSQANQAFLSQMPHALWRGDAIGSHVSPSVSSGHPKLDRELPGHGWPSSVLTELLWNQNGSGEFRLLAPVLKQLSRAGKTIILLAPPHLVFAPALEQLGIDIEQVLLVQSEKPADRLWAVEQVLKSASFGALLCWLPQARPDHLRRLQLAAAGSEGLTFVFRPATAQQESSPAPLRLLCQAGPEGQISVEVIKRRGPVASAPIIIRPELPAIIERNIGKLRFSSSNPSFDFPHAMDSRLPLPTAAGSRLSSLA</sequence>
<dbReference type="InterPro" id="IPR027417">
    <property type="entry name" value="P-loop_NTPase"/>
</dbReference>
<dbReference type="EMBL" id="FZOT01000017">
    <property type="protein sequence ID" value="SNT21860.1"/>
    <property type="molecule type" value="Genomic_DNA"/>
</dbReference>
<dbReference type="Gene3D" id="3.40.50.300">
    <property type="entry name" value="P-loop containing nucleotide triphosphate hydrolases"/>
    <property type="match status" value="1"/>
</dbReference>
<dbReference type="GO" id="GO:0009432">
    <property type="term" value="P:SOS response"/>
    <property type="evidence" value="ECO:0007669"/>
    <property type="project" value="InterPro"/>
</dbReference>
<dbReference type="InterPro" id="IPR047610">
    <property type="entry name" value="ImuA_translesion"/>
</dbReference>